<keyword evidence="3" id="KW-1185">Reference proteome</keyword>
<evidence type="ECO:0000313" key="3">
    <source>
        <dbReference type="Proteomes" id="UP001302676"/>
    </source>
</evidence>
<feature type="compositionally biased region" description="Pro residues" evidence="1">
    <location>
        <begin position="318"/>
        <end position="348"/>
    </location>
</feature>
<feature type="compositionally biased region" description="Polar residues" evidence="1">
    <location>
        <begin position="150"/>
        <end position="159"/>
    </location>
</feature>
<feature type="compositionally biased region" description="Low complexity" evidence="1">
    <location>
        <begin position="195"/>
        <end position="205"/>
    </location>
</feature>
<evidence type="ECO:0000256" key="1">
    <source>
        <dbReference type="SAM" id="MobiDB-lite"/>
    </source>
</evidence>
<organism evidence="2 3">
    <name type="scientific">Dichotomopilus funicola</name>
    <dbReference type="NCBI Taxonomy" id="1934379"/>
    <lineage>
        <taxon>Eukaryota</taxon>
        <taxon>Fungi</taxon>
        <taxon>Dikarya</taxon>
        <taxon>Ascomycota</taxon>
        <taxon>Pezizomycotina</taxon>
        <taxon>Sordariomycetes</taxon>
        <taxon>Sordariomycetidae</taxon>
        <taxon>Sordariales</taxon>
        <taxon>Chaetomiaceae</taxon>
        <taxon>Dichotomopilus</taxon>
    </lineage>
</organism>
<comment type="caution">
    <text evidence="2">The sequence shown here is derived from an EMBL/GenBank/DDBJ whole genome shotgun (WGS) entry which is preliminary data.</text>
</comment>
<dbReference type="RefSeq" id="XP_062637233.1">
    <property type="nucleotide sequence ID" value="XM_062780640.1"/>
</dbReference>
<reference evidence="2" key="2">
    <citation type="submission" date="2023-05" db="EMBL/GenBank/DDBJ databases">
        <authorList>
            <consortium name="Lawrence Berkeley National Laboratory"/>
            <person name="Steindorff A."/>
            <person name="Hensen N."/>
            <person name="Bonometti L."/>
            <person name="Westerberg I."/>
            <person name="Brannstrom I.O."/>
            <person name="Guillou S."/>
            <person name="Cros-Aarteil S."/>
            <person name="Calhoun S."/>
            <person name="Haridas S."/>
            <person name="Kuo A."/>
            <person name="Mondo S."/>
            <person name="Pangilinan J."/>
            <person name="Riley R."/>
            <person name="Labutti K."/>
            <person name="Andreopoulos B."/>
            <person name="Lipzen A."/>
            <person name="Chen C."/>
            <person name="Yanf M."/>
            <person name="Daum C."/>
            <person name="Ng V."/>
            <person name="Clum A."/>
            <person name="Ohm R."/>
            <person name="Martin F."/>
            <person name="Silar P."/>
            <person name="Natvig D."/>
            <person name="Lalanne C."/>
            <person name="Gautier V."/>
            <person name="Ament-Velasquez S.L."/>
            <person name="Kruys A."/>
            <person name="Hutchinson M.I."/>
            <person name="Powell A.J."/>
            <person name="Barry K."/>
            <person name="Miller A.N."/>
            <person name="Grigoriev I.V."/>
            <person name="Debuchy R."/>
            <person name="Gladieux P."/>
            <person name="Thoren M.H."/>
            <person name="Johannesson H."/>
        </authorList>
    </citation>
    <scope>NUCLEOTIDE SEQUENCE</scope>
    <source>
        <strain evidence="2">CBS 141.50</strain>
    </source>
</reference>
<dbReference type="EMBL" id="MU853582">
    <property type="protein sequence ID" value="KAK4143862.1"/>
    <property type="molecule type" value="Genomic_DNA"/>
</dbReference>
<dbReference type="AlphaFoldDB" id="A0AAN6V2Y9"/>
<dbReference type="Proteomes" id="UP001302676">
    <property type="component" value="Unassembled WGS sequence"/>
</dbReference>
<feature type="compositionally biased region" description="Pro residues" evidence="1">
    <location>
        <begin position="267"/>
        <end position="277"/>
    </location>
</feature>
<feature type="compositionally biased region" description="Basic residues" evidence="1">
    <location>
        <begin position="169"/>
        <end position="179"/>
    </location>
</feature>
<dbReference type="GeneID" id="87817253"/>
<proteinExistence type="predicted"/>
<evidence type="ECO:0000313" key="2">
    <source>
        <dbReference type="EMBL" id="KAK4143862.1"/>
    </source>
</evidence>
<protein>
    <submittedName>
        <fullName evidence="2">Uncharacterized protein</fullName>
    </submittedName>
</protein>
<accession>A0AAN6V2Y9</accession>
<name>A0AAN6V2Y9_9PEZI</name>
<gene>
    <name evidence="2" type="ORF">C8A04DRAFT_28430</name>
</gene>
<feature type="region of interest" description="Disordered" evidence="1">
    <location>
        <begin position="133"/>
        <end position="350"/>
    </location>
</feature>
<sequence>MGSGSNLYPRDARAQVIENCEFTYGPDARFSLVLTREAAGNFKAIVLKTQDGARKAVLSAAAPRYEDALALLLTKSAEAVQEHVDAHGFGLVSQPKEQHVKLDDGVEFEKDSGSSTVTLDDYESLSDDETVSITSVGQAKRKSRRRIETRQSPAKTRQATKAKESGHPKERRGRSRSRSPFKLPITRTRSRSIRSDTSSSESGSDYESHDDNRSRPPPPAPQSSRRMAPFSAFGKPANSANPDPRPFVPGLPKFTAKYPATSAASLLPPPPPPPPPSSISCAPRHMPRPLSMPPIPPINVSYPPGNNNTTAANANNPPFRPQRFVPPPPPPPPPPPFTQPTPNQPQPQPKTHDIALRIRWRGHGEHRVLERLALYPHSIQQAALSYVKRRPYSFENIQPSAAPTVFSGLKAALRNVSVDGVVYDLGAWSSETSSTGTAAGGGSGSGRADLARVIEGLLPSTSSSAVIPVFEVDQQRDWQLERKRGVKPTSQDRIRSVAYKNGISDLR</sequence>
<feature type="compositionally biased region" description="Low complexity" evidence="1">
    <location>
        <begin position="306"/>
        <end position="317"/>
    </location>
</feature>
<reference evidence="2" key="1">
    <citation type="journal article" date="2023" name="Mol. Phylogenet. Evol.">
        <title>Genome-scale phylogeny and comparative genomics of the fungal order Sordariales.</title>
        <authorList>
            <person name="Hensen N."/>
            <person name="Bonometti L."/>
            <person name="Westerberg I."/>
            <person name="Brannstrom I.O."/>
            <person name="Guillou S."/>
            <person name="Cros-Aarteil S."/>
            <person name="Calhoun S."/>
            <person name="Haridas S."/>
            <person name="Kuo A."/>
            <person name="Mondo S."/>
            <person name="Pangilinan J."/>
            <person name="Riley R."/>
            <person name="LaButti K."/>
            <person name="Andreopoulos B."/>
            <person name="Lipzen A."/>
            <person name="Chen C."/>
            <person name="Yan M."/>
            <person name="Daum C."/>
            <person name="Ng V."/>
            <person name="Clum A."/>
            <person name="Steindorff A."/>
            <person name="Ohm R.A."/>
            <person name="Martin F."/>
            <person name="Silar P."/>
            <person name="Natvig D.O."/>
            <person name="Lalanne C."/>
            <person name="Gautier V."/>
            <person name="Ament-Velasquez S.L."/>
            <person name="Kruys A."/>
            <person name="Hutchinson M.I."/>
            <person name="Powell A.J."/>
            <person name="Barry K."/>
            <person name="Miller A.N."/>
            <person name="Grigoriev I.V."/>
            <person name="Debuchy R."/>
            <person name="Gladieux P."/>
            <person name="Hiltunen Thoren M."/>
            <person name="Johannesson H."/>
        </authorList>
    </citation>
    <scope>NUCLEOTIDE SEQUENCE</scope>
    <source>
        <strain evidence="2">CBS 141.50</strain>
    </source>
</reference>